<name>A0ABX0E803_9ACTN</name>
<dbReference type="EMBL" id="JAAKZX010000194">
    <property type="protein sequence ID" value="NGO47656.1"/>
    <property type="molecule type" value="Genomic_DNA"/>
</dbReference>
<feature type="domain" description="Oligopeptide/dipeptide ABC transporter C-terminal" evidence="6">
    <location>
        <begin position="58"/>
        <end position="89"/>
    </location>
</feature>
<reference evidence="7 8" key="1">
    <citation type="submission" date="2020-02" db="EMBL/GenBank/DDBJ databases">
        <title>Whole-genome analyses of novel actinobacteria.</title>
        <authorList>
            <person name="Sahin N."/>
            <person name="Tokatli A."/>
        </authorList>
    </citation>
    <scope>NUCLEOTIDE SEQUENCE [LARGE SCALE GENOMIC DNA]</scope>
    <source>
        <strain evidence="7 8">YC419</strain>
    </source>
</reference>
<dbReference type="InterPro" id="IPR013563">
    <property type="entry name" value="Oligopep_ABC_C"/>
</dbReference>
<proteinExistence type="predicted"/>
<feature type="region of interest" description="Disordered" evidence="4">
    <location>
        <begin position="39"/>
        <end position="69"/>
    </location>
</feature>
<protein>
    <recommendedName>
        <fullName evidence="6">Oligopeptide/dipeptide ABC transporter C-terminal domain-containing protein</fullName>
    </recommendedName>
</protein>
<organism evidence="7 8">
    <name type="scientific">Streptomyces ureilyticus</name>
    <dbReference type="NCBI Taxonomy" id="1775131"/>
    <lineage>
        <taxon>Bacteria</taxon>
        <taxon>Bacillati</taxon>
        <taxon>Actinomycetota</taxon>
        <taxon>Actinomycetes</taxon>
        <taxon>Kitasatosporales</taxon>
        <taxon>Streptomycetaceae</taxon>
        <taxon>Streptomyces</taxon>
    </lineage>
</organism>
<accession>A0ABX0E803</accession>
<keyword evidence="1" id="KW-0813">Transport</keyword>
<gene>
    <name evidence="7" type="ORF">G6048_38090</name>
</gene>
<evidence type="ECO:0000256" key="3">
    <source>
        <dbReference type="ARBA" id="ARBA00022840"/>
    </source>
</evidence>
<dbReference type="InterPro" id="IPR006311">
    <property type="entry name" value="TAT_signal"/>
</dbReference>
<keyword evidence="2" id="KW-0547">Nucleotide-binding</keyword>
<keyword evidence="8" id="KW-1185">Reference proteome</keyword>
<dbReference type="RefSeq" id="WP_165344154.1">
    <property type="nucleotide sequence ID" value="NZ_JAAKZX010000194.1"/>
</dbReference>
<evidence type="ECO:0000259" key="6">
    <source>
        <dbReference type="Pfam" id="PF08352"/>
    </source>
</evidence>
<keyword evidence="5" id="KW-0732">Signal</keyword>
<evidence type="ECO:0000313" key="8">
    <source>
        <dbReference type="Proteomes" id="UP001518140"/>
    </source>
</evidence>
<evidence type="ECO:0000256" key="2">
    <source>
        <dbReference type="ARBA" id="ARBA00022741"/>
    </source>
</evidence>
<feature type="chain" id="PRO_5046678240" description="Oligopeptide/dipeptide ABC transporter C-terminal domain-containing protein" evidence="5">
    <location>
        <begin position="40"/>
        <end position="104"/>
    </location>
</feature>
<feature type="region of interest" description="Disordered" evidence="4">
    <location>
        <begin position="84"/>
        <end position="104"/>
    </location>
</feature>
<keyword evidence="3" id="KW-0067">ATP-binding</keyword>
<evidence type="ECO:0000256" key="1">
    <source>
        <dbReference type="ARBA" id="ARBA00022448"/>
    </source>
</evidence>
<evidence type="ECO:0000313" key="7">
    <source>
        <dbReference type="EMBL" id="NGO47656.1"/>
    </source>
</evidence>
<dbReference type="Pfam" id="PF08352">
    <property type="entry name" value="oligo_HPY"/>
    <property type="match status" value="1"/>
</dbReference>
<feature type="signal peptide" evidence="5">
    <location>
        <begin position="1"/>
        <end position="39"/>
    </location>
</feature>
<dbReference type="Proteomes" id="UP001518140">
    <property type="component" value="Unassembled WGS sequence"/>
</dbReference>
<evidence type="ECO:0000256" key="5">
    <source>
        <dbReference type="SAM" id="SignalP"/>
    </source>
</evidence>
<dbReference type="PROSITE" id="PS51318">
    <property type="entry name" value="TAT"/>
    <property type="match status" value="1"/>
</dbReference>
<comment type="caution">
    <text evidence="7">The sequence shown here is derived from an EMBL/GenBank/DDBJ whole genome shotgun (WGS) entry which is preliminary data.</text>
</comment>
<evidence type="ECO:0000256" key="4">
    <source>
        <dbReference type="SAM" id="MobiDB-lite"/>
    </source>
</evidence>
<sequence>MTPTPHRVPPPGHPRRRTVLRWGALGGASVALGPLSACAGPTGAPGPGTLNRSPRFGESGSAQQIVERPAEPYTRELLAAVPRVGTWDEDSDGRTEPVAEEAAS</sequence>